<evidence type="ECO:0000256" key="2">
    <source>
        <dbReference type="ARBA" id="ARBA00022475"/>
    </source>
</evidence>
<keyword evidence="5 10" id="KW-0472">Membrane</keyword>
<evidence type="ECO:0000313" key="12">
    <source>
        <dbReference type="EMBL" id="GAA4959451.1"/>
    </source>
</evidence>
<reference evidence="13" key="1">
    <citation type="journal article" date="2019" name="Int. J. Syst. Evol. Microbiol.">
        <title>The Global Catalogue of Microorganisms (GCM) 10K type strain sequencing project: providing services to taxonomists for standard genome sequencing and annotation.</title>
        <authorList>
            <consortium name="The Broad Institute Genomics Platform"/>
            <consortium name="The Broad Institute Genome Sequencing Center for Infectious Disease"/>
            <person name="Wu L."/>
            <person name="Ma J."/>
        </authorList>
    </citation>
    <scope>NUCLEOTIDE SEQUENCE [LARGE SCALE GENOMIC DNA]</scope>
    <source>
        <strain evidence="13">JCM 18123</strain>
    </source>
</reference>
<evidence type="ECO:0000256" key="1">
    <source>
        <dbReference type="ARBA" id="ARBA00004651"/>
    </source>
</evidence>
<comment type="similarity">
    <text evidence="7 10">Belongs to the fluoride channel Fluc/FEX (TC 1.A.43) family.</text>
</comment>
<feature type="transmembrane region" description="Helical" evidence="10">
    <location>
        <begin position="225"/>
        <end position="249"/>
    </location>
</feature>
<feature type="transmembrane region" description="Helical" evidence="10">
    <location>
        <begin position="192"/>
        <end position="213"/>
    </location>
</feature>
<feature type="compositionally biased region" description="Low complexity" evidence="11">
    <location>
        <begin position="46"/>
        <end position="70"/>
    </location>
</feature>
<feature type="region of interest" description="Disordered" evidence="11">
    <location>
        <begin position="1"/>
        <end position="107"/>
    </location>
</feature>
<gene>
    <name evidence="10" type="primary">fluC</name>
    <name evidence="10" type="synonym">crcB</name>
    <name evidence="12" type="ORF">GCM10023224_51670</name>
</gene>
<dbReference type="EMBL" id="BAABIK010000064">
    <property type="protein sequence ID" value="GAA4959451.1"/>
    <property type="molecule type" value="Genomic_DNA"/>
</dbReference>
<keyword evidence="4 10" id="KW-1133">Transmembrane helix</keyword>
<keyword evidence="10" id="KW-0406">Ion transport</keyword>
<comment type="caution">
    <text evidence="12">The sequence shown here is derived from an EMBL/GenBank/DDBJ whole genome shotgun (WGS) entry which is preliminary data.</text>
</comment>
<feature type="binding site" evidence="10">
    <location>
        <position position="206"/>
    </location>
    <ligand>
        <name>Na(+)</name>
        <dbReference type="ChEBI" id="CHEBI:29101"/>
        <note>structural</note>
    </ligand>
</feature>
<name>A0ABP9H516_9ACTN</name>
<evidence type="ECO:0000256" key="8">
    <source>
        <dbReference type="ARBA" id="ARBA00035585"/>
    </source>
</evidence>
<evidence type="ECO:0000256" key="7">
    <source>
        <dbReference type="ARBA" id="ARBA00035120"/>
    </source>
</evidence>
<dbReference type="HAMAP" id="MF_00454">
    <property type="entry name" value="FluC"/>
    <property type="match status" value="1"/>
</dbReference>
<keyword evidence="10" id="KW-0813">Transport</keyword>
<evidence type="ECO:0000256" key="10">
    <source>
        <dbReference type="HAMAP-Rule" id="MF_00454"/>
    </source>
</evidence>
<accession>A0ABP9H516</accession>
<feature type="compositionally biased region" description="Low complexity" evidence="11">
    <location>
        <begin position="80"/>
        <end position="101"/>
    </location>
</feature>
<feature type="transmembrane region" description="Helical" evidence="10">
    <location>
        <begin position="127"/>
        <end position="147"/>
    </location>
</feature>
<keyword evidence="2 10" id="KW-1003">Cell membrane</keyword>
<comment type="subcellular location">
    <subcellularLocation>
        <location evidence="1 10">Cell membrane</location>
        <topology evidence="1 10">Multi-pass membrane protein</topology>
    </subcellularLocation>
</comment>
<dbReference type="RefSeq" id="WP_345559586.1">
    <property type="nucleotide sequence ID" value="NZ_BAABIK010000064.1"/>
</dbReference>
<comment type="catalytic activity">
    <reaction evidence="8">
        <text>fluoride(in) = fluoride(out)</text>
        <dbReference type="Rhea" id="RHEA:76159"/>
        <dbReference type="ChEBI" id="CHEBI:17051"/>
    </reaction>
    <physiologicalReaction direction="left-to-right" evidence="8">
        <dbReference type="Rhea" id="RHEA:76160"/>
    </physiologicalReaction>
</comment>
<feature type="compositionally biased region" description="Basic and acidic residues" evidence="11">
    <location>
        <begin position="1"/>
        <end position="31"/>
    </location>
</feature>
<keyword evidence="6 10" id="KW-0407">Ion channel</keyword>
<evidence type="ECO:0000256" key="6">
    <source>
        <dbReference type="ARBA" id="ARBA00023303"/>
    </source>
</evidence>
<evidence type="ECO:0000313" key="13">
    <source>
        <dbReference type="Proteomes" id="UP001499993"/>
    </source>
</evidence>
<dbReference type="PANTHER" id="PTHR28259">
    <property type="entry name" value="FLUORIDE EXPORT PROTEIN 1-RELATED"/>
    <property type="match status" value="1"/>
</dbReference>
<sequence>MPQRPEPSDVSDHPDFRDSSVARGPDARTEGPADTAEPDGPPPPGGATAPAGADEPANPGEPAAPANPGDHTSPTDNTDNTHSANASDAAAASRTAPAAEAAPREVVDPDIDLHIPRQRRELRDAPWSVLAAVALGGALGGAARSALASTLPHAAGGVPWATLIANVSGCLLIGVLMTTVARLPADTGPSRLLRPFAGVGVLGGYTTFSAHVGDVRGLLESGAPAAALGYTAATLLGGLAAVWAGVALTERLLDRRSARARAQAFAGGRGSARGDAEASP</sequence>
<dbReference type="Pfam" id="PF02537">
    <property type="entry name" value="CRCB"/>
    <property type="match status" value="1"/>
</dbReference>
<proteinExistence type="inferred from homology"/>
<keyword evidence="3 10" id="KW-0812">Transmembrane</keyword>
<comment type="activity regulation">
    <text evidence="10">Na(+) is not transported, but it plays an essential structural role and its presence is essential for fluoride channel function.</text>
</comment>
<evidence type="ECO:0000256" key="3">
    <source>
        <dbReference type="ARBA" id="ARBA00022692"/>
    </source>
</evidence>
<evidence type="ECO:0000256" key="4">
    <source>
        <dbReference type="ARBA" id="ARBA00022989"/>
    </source>
</evidence>
<evidence type="ECO:0000256" key="11">
    <source>
        <dbReference type="SAM" id="MobiDB-lite"/>
    </source>
</evidence>
<feature type="binding site" evidence="10">
    <location>
        <position position="203"/>
    </location>
    <ligand>
        <name>Na(+)</name>
        <dbReference type="ChEBI" id="CHEBI:29101"/>
        <note>structural</note>
    </ligand>
</feature>
<organism evidence="12 13">
    <name type="scientific">Streptomonospora halophila</name>
    <dbReference type="NCBI Taxonomy" id="427369"/>
    <lineage>
        <taxon>Bacteria</taxon>
        <taxon>Bacillati</taxon>
        <taxon>Actinomycetota</taxon>
        <taxon>Actinomycetes</taxon>
        <taxon>Streptosporangiales</taxon>
        <taxon>Nocardiopsidaceae</taxon>
        <taxon>Streptomonospora</taxon>
    </lineage>
</organism>
<evidence type="ECO:0000256" key="5">
    <source>
        <dbReference type="ARBA" id="ARBA00023136"/>
    </source>
</evidence>
<dbReference type="Proteomes" id="UP001499993">
    <property type="component" value="Unassembled WGS sequence"/>
</dbReference>
<feature type="transmembrane region" description="Helical" evidence="10">
    <location>
        <begin position="159"/>
        <end position="180"/>
    </location>
</feature>
<keyword evidence="10" id="KW-0479">Metal-binding</keyword>
<comment type="function">
    <text evidence="9 10">Fluoride-specific ion channel. Important for reducing fluoride concentration in the cell, thus reducing its toxicity.</text>
</comment>
<protein>
    <recommendedName>
        <fullName evidence="10">Fluoride-specific ion channel FluC</fullName>
    </recommendedName>
</protein>
<dbReference type="InterPro" id="IPR003691">
    <property type="entry name" value="FluC"/>
</dbReference>
<evidence type="ECO:0000256" key="9">
    <source>
        <dbReference type="ARBA" id="ARBA00049940"/>
    </source>
</evidence>
<keyword evidence="10" id="KW-0915">Sodium</keyword>
<keyword evidence="13" id="KW-1185">Reference proteome</keyword>
<dbReference type="PANTHER" id="PTHR28259:SF1">
    <property type="entry name" value="FLUORIDE EXPORT PROTEIN 1-RELATED"/>
    <property type="match status" value="1"/>
</dbReference>